<name>A0AAV9M4J5_9SOLN</name>
<organism evidence="2 3">
    <name type="scientific">Solanum pinnatisectum</name>
    <name type="common">tansyleaf nightshade</name>
    <dbReference type="NCBI Taxonomy" id="50273"/>
    <lineage>
        <taxon>Eukaryota</taxon>
        <taxon>Viridiplantae</taxon>
        <taxon>Streptophyta</taxon>
        <taxon>Embryophyta</taxon>
        <taxon>Tracheophyta</taxon>
        <taxon>Spermatophyta</taxon>
        <taxon>Magnoliopsida</taxon>
        <taxon>eudicotyledons</taxon>
        <taxon>Gunneridae</taxon>
        <taxon>Pentapetalae</taxon>
        <taxon>asterids</taxon>
        <taxon>lamiids</taxon>
        <taxon>Solanales</taxon>
        <taxon>Solanaceae</taxon>
        <taxon>Solanoideae</taxon>
        <taxon>Solaneae</taxon>
        <taxon>Solanum</taxon>
    </lineage>
</organism>
<comment type="caution">
    <text evidence="2">The sequence shown here is derived from an EMBL/GenBank/DDBJ whole genome shotgun (WGS) entry which is preliminary data.</text>
</comment>
<proteinExistence type="predicted"/>
<sequence length="265" mass="30921">MADTNNFPTDLTINVLLNLPKKSLVRFKSVNESWCSLIEDHQFIEQHYYLNQILKAFKKERDCSIDDPIIDPPSVVSHQLSIKFINSNINAAFLLAVPMPDRIVFWNPKNLSESASISRVIKDTTSTTYFSIGERNYFAKFSLVPYYATSWYKPDYLEVSTMNMRCTSYSWEKMLKIEEPGTVLLRRRNGYNRGFKFYRSDNNGRVVIYYLKTEELKEFANRITESKQKLEEFGDDDDDEPQVLLFIDRTYAEALISSNDSVLEV</sequence>
<feature type="domain" description="F-box" evidence="1">
    <location>
        <begin position="1"/>
        <end position="47"/>
    </location>
</feature>
<gene>
    <name evidence="2" type="ORF">R3W88_025745</name>
</gene>
<evidence type="ECO:0000259" key="1">
    <source>
        <dbReference type="PROSITE" id="PS50181"/>
    </source>
</evidence>
<dbReference type="Pfam" id="PF00646">
    <property type="entry name" value="F-box"/>
    <property type="match status" value="1"/>
</dbReference>
<dbReference type="EMBL" id="JAWPEI010000003">
    <property type="protein sequence ID" value="KAK4732757.1"/>
    <property type="molecule type" value="Genomic_DNA"/>
</dbReference>
<evidence type="ECO:0000313" key="3">
    <source>
        <dbReference type="Proteomes" id="UP001311915"/>
    </source>
</evidence>
<reference evidence="2 3" key="1">
    <citation type="submission" date="2023-10" db="EMBL/GenBank/DDBJ databases">
        <title>Genome-Wide Identification Analysis in wild type Solanum Pinnatisectum Reveals Some Genes Defensing Phytophthora Infestans.</title>
        <authorList>
            <person name="Sun C."/>
        </authorList>
    </citation>
    <scope>NUCLEOTIDE SEQUENCE [LARGE SCALE GENOMIC DNA]</scope>
    <source>
        <strain evidence="2">LQN</strain>
        <tissue evidence="2">Leaf</tissue>
    </source>
</reference>
<protein>
    <recommendedName>
        <fullName evidence="1">F-box domain-containing protein</fullName>
    </recommendedName>
</protein>
<dbReference type="InterPro" id="IPR001810">
    <property type="entry name" value="F-box_dom"/>
</dbReference>
<dbReference type="AlphaFoldDB" id="A0AAV9M4J5"/>
<dbReference type="Proteomes" id="UP001311915">
    <property type="component" value="Unassembled WGS sequence"/>
</dbReference>
<dbReference type="PROSITE" id="PS50181">
    <property type="entry name" value="FBOX"/>
    <property type="match status" value="1"/>
</dbReference>
<dbReference type="SUPFAM" id="SSF81383">
    <property type="entry name" value="F-box domain"/>
    <property type="match status" value="1"/>
</dbReference>
<accession>A0AAV9M4J5</accession>
<keyword evidence="3" id="KW-1185">Reference proteome</keyword>
<dbReference type="InterPro" id="IPR036047">
    <property type="entry name" value="F-box-like_dom_sf"/>
</dbReference>
<dbReference type="SMART" id="SM00256">
    <property type="entry name" value="FBOX"/>
    <property type="match status" value="1"/>
</dbReference>
<evidence type="ECO:0000313" key="2">
    <source>
        <dbReference type="EMBL" id="KAK4732757.1"/>
    </source>
</evidence>